<keyword evidence="1" id="KW-0812">Transmembrane</keyword>
<comment type="caution">
    <text evidence="2">The sequence shown here is derived from an EMBL/GenBank/DDBJ whole genome shotgun (WGS) entry which is preliminary data.</text>
</comment>
<dbReference type="AlphaFoldDB" id="A0A098LL98"/>
<proteinExistence type="predicted"/>
<gene>
    <name evidence="2" type="ORF">MYP_4962</name>
</gene>
<evidence type="ECO:0000313" key="3">
    <source>
        <dbReference type="Proteomes" id="UP000030185"/>
    </source>
</evidence>
<dbReference type="EMBL" id="BBLT01000016">
    <property type="protein sequence ID" value="GAL87731.1"/>
    <property type="molecule type" value="Genomic_DNA"/>
</dbReference>
<dbReference type="STRING" id="153721.MYP_4962"/>
<keyword evidence="1" id="KW-0472">Membrane</keyword>
<protein>
    <submittedName>
        <fullName evidence="2">Uncharacterized protein</fullName>
    </submittedName>
</protein>
<evidence type="ECO:0000256" key="1">
    <source>
        <dbReference type="SAM" id="Phobius"/>
    </source>
</evidence>
<organism evidence="2 3">
    <name type="scientific">Sporocytophaga myxococcoides</name>
    <dbReference type="NCBI Taxonomy" id="153721"/>
    <lineage>
        <taxon>Bacteria</taxon>
        <taxon>Pseudomonadati</taxon>
        <taxon>Bacteroidota</taxon>
        <taxon>Cytophagia</taxon>
        <taxon>Cytophagales</taxon>
        <taxon>Cytophagaceae</taxon>
        <taxon>Sporocytophaga</taxon>
    </lineage>
</organism>
<reference evidence="2 3" key="1">
    <citation type="submission" date="2014-09" db="EMBL/GenBank/DDBJ databases">
        <title>Sporocytophaga myxococcoides PG-01 genome sequencing.</title>
        <authorList>
            <person name="Liu L."/>
            <person name="Gao P.J."/>
            <person name="Chen G.J."/>
            <person name="Wang L.S."/>
        </authorList>
    </citation>
    <scope>NUCLEOTIDE SEQUENCE [LARGE SCALE GENOMIC DNA]</scope>
    <source>
        <strain evidence="2 3">PG-01</strain>
    </source>
</reference>
<name>A0A098LL98_9BACT</name>
<keyword evidence="3" id="KW-1185">Reference proteome</keyword>
<dbReference type="Proteomes" id="UP000030185">
    <property type="component" value="Unassembled WGS sequence"/>
</dbReference>
<evidence type="ECO:0000313" key="2">
    <source>
        <dbReference type="EMBL" id="GAL87731.1"/>
    </source>
</evidence>
<accession>A0A098LL98</accession>
<feature type="transmembrane region" description="Helical" evidence="1">
    <location>
        <begin position="30"/>
        <end position="49"/>
    </location>
</feature>
<sequence length="57" mass="6375">MTVSTGVLCVCKDFSFVLQEMRIVNSKNKILIFIVIIVIIASIILLKPIELPAVCQR</sequence>
<keyword evidence="1" id="KW-1133">Transmembrane helix</keyword>